<organism evidence="3 4">
    <name type="scientific">Pseudomonas phytophila</name>
    <dbReference type="NCBI Taxonomy" id="2867264"/>
    <lineage>
        <taxon>Bacteria</taxon>
        <taxon>Pseudomonadati</taxon>
        <taxon>Pseudomonadota</taxon>
        <taxon>Gammaproteobacteria</taxon>
        <taxon>Pseudomonadales</taxon>
        <taxon>Pseudomonadaceae</taxon>
        <taxon>Pseudomonas</taxon>
    </lineage>
</organism>
<keyword evidence="2" id="KW-1133">Transmembrane helix</keyword>
<name>A0ABY6FF56_9PSED</name>
<keyword evidence="4" id="KW-1185">Reference proteome</keyword>
<keyword evidence="2" id="KW-0472">Membrane</keyword>
<dbReference type="RefSeq" id="WP_263269575.1">
    <property type="nucleotide sequence ID" value="NZ_CP081201.1"/>
</dbReference>
<evidence type="ECO:0000313" key="4">
    <source>
        <dbReference type="Proteomes" id="UP001063228"/>
    </source>
</evidence>
<keyword evidence="2" id="KW-0812">Transmembrane</keyword>
<feature type="transmembrane region" description="Helical" evidence="2">
    <location>
        <begin position="46"/>
        <end position="68"/>
    </location>
</feature>
<evidence type="ECO:0000313" key="3">
    <source>
        <dbReference type="EMBL" id="UXZ96550.1"/>
    </source>
</evidence>
<sequence>MFWKRDRTVRVELTTPISIVQPLAGPPPLDKVSTMPNQAKRVDADLVFKFGTLLIVVSQAILIVWGYLELAAYYEQFGIGTSELELGTPTLLVYGYSYTFSELMGTVDKVPVLGAYIPGAVFISMGAAVTFLFFAMHDARSFGGLIQRSVLVGFVLMLIFIAPTAAVRNGIERAGKNYEEEAGVQASYGLSRKHTIVTDQKETLTGRLIVADTKSTYLQIKDTVYKIDNASNRVVRKTLLEPEHKTPSKKSNGDADPSASKHA</sequence>
<evidence type="ECO:0000256" key="2">
    <source>
        <dbReference type="SAM" id="Phobius"/>
    </source>
</evidence>
<reference evidence="3" key="1">
    <citation type="submission" date="2021-08" db="EMBL/GenBank/DDBJ databases">
        <title>Complete genome sequence of Pseudomonas phytophila.</title>
        <authorList>
            <person name="Weir B.S."/>
            <person name="Templeton M.D."/>
            <person name="Arshed S."/>
            <person name="Andersen M.T."/>
            <person name="Jayaraman J."/>
        </authorList>
    </citation>
    <scope>NUCLEOTIDE SEQUENCE</scope>
    <source>
        <strain evidence="3">ICMP 23753</strain>
    </source>
</reference>
<accession>A0ABY6FF56</accession>
<gene>
    <name evidence="3" type="ORF">K3169_01110</name>
</gene>
<dbReference type="Proteomes" id="UP001063228">
    <property type="component" value="Chromosome"/>
</dbReference>
<protein>
    <submittedName>
        <fullName evidence="3">Uncharacterized protein</fullName>
    </submittedName>
</protein>
<feature type="transmembrane region" description="Helical" evidence="2">
    <location>
        <begin position="148"/>
        <end position="167"/>
    </location>
</feature>
<feature type="region of interest" description="Disordered" evidence="1">
    <location>
        <begin position="238"/>
        <end position="263"/>
    </location>
</feature>
<feature type="transmembrane region" description="Helical" evidence="2">
    <location>
        <begin position="113"/>
        <end position="136"/>
    </location>
</feature>
<dbReference type="EMBL" id="CP081201">
    <property type="protein sequence ID" value="UXZ96550.1"/>
    <property type="molecule type" value="Genomic_DNA"/>
</dbReference>
<evidence type="ECO:0000256" key="1">
    <source>
        <dbReference type="SAM" id="MobiDB-lite"/>
    </source>
</evidence>
<proteinExistence type="predicted"/>